<name>A0A9J5WL91_SOLCO</name>
<feature type="non-terminal residue" evidence="1">
    <location>
        <position position="378"/>
    </location>
</feature>
<accession>A0A9J5WL91</accession>
<dbReference type="GO" id="GO:0006952">
    <property type="term" value="P:defense response"/>
    <property type="evidence" value="ECO:0007669"/>
    <property type="project" value="InterPro"/>
</dbReference>
<dbReference type="PANTHER" id="PTHR11017:SF385">
    <property type="entry name" value="DISEASE RESISTANCE PROTEIN (TIR-NBS-LRR CLASS)-RELATED"/>
    <property type="match status" value="1"/>
</dbReference>
<gene>
    <name evidence="1" type="ORF">H5410_056141</name>
</gene>
<dbReference type="GO" id="GO:0005524">
    <property type="term" value="F:ATP binding"/>
    <property type="evidence" value="ECO:0007669"/>
    <property type="project" value="UniProtKB-KW"/>
</dbReference>
<dbReference type="InterPro" id="IPR001611">
    <property type="entry name" value="Leu-rich_rpt"/>
</dbReference>
<protein>
    <submittedName>
        <fullName evidence="1">Uncharacterized protein</fullName>
    </submittedName>
</protein>
<dbReference type="SUPFAM" id="SSF52058">
    <property type="entry name" value="L domain-like"/>
    <property type="match status" value="1"/>
</dbReference>
<dbReference type="InterPro" id="IPR044974">
    <property type="entry name" value="Disease_R_plants"/>
</dbReference>
<reference evidence="1 2" key="1">
    <citation type="submission" date="2020-09" db="EMBL/GenBank/DDBJ databases">
        <title>De no assembly of potato wild relative species, Solanum commersonii.</title>
        <authorList>
            <person name="Cho K."/>
        </authorList>
    </citation>
    <scope>NUCLEOTIDE SEQUENCE [LARGE SCALE GENOMIC DNA]</scope>
    <source>
        <strain evidence="1">LZ3.2</strain>
        <tissue evidence="1">Leaf</tissue>
    </source>
</reference>
<dbReference type="Pfam" id="PF00560">
    <property type="entry name" value="LRR_1"/>
    <property type="match status" value="1"/>
</dbReference>
<dbReference type="AlphaFoldDB" id="A0A9J5WL91"/>
<dbReference type="InterPro" id="IPR032675">
    <property type="entry name" value="LRR_dom_sf"/>
</dbReference>
<comment type="caution">
    <text evidence="1">The sequence shown here is derived from an EMBL/GenBank/DDBJ whole genome shotgun (WGS) entry which is preliminary data.</text>
</comment>
<evidence type="ECO:0000313" key="2">
    <source>
        <dbReference type="Proteomes" id="UP000824120"/>
    </source>
</evidence>
<sequence>MHLCAHEPINFLPNSLCWFDWSYYPSASLPKDFKPPKLVGLIMRCSYVVNLWKGSKTIFSSVYKSYRRRYLHEFNVVLVFIDVISCLKQRLNRSTLLDLSDSQKLIQILDLFGCPNLEKLFLSRCTQLVEVHQFVRALKNLMSLVMEGCEKLERLPTKFQFESLEILNFSGCRSLIKVPEVQQNVNRLSEFKKTYFRVSTSSFEHGNSLSYIDMCDCIHIETLPTSICRLKNLKFLYLIQCSKLKTFPKNIGDLENIEGIDATGTAIWHTPNSFISLRKMKFLSFRKVARTFHVHDLCSWGTCSAQLDLNFQLPSVLSFFCRLERLDLSACNLFDGSLPEDLGCLASLLELNLSRNSFTYLPKRIVLLKHLRYLDITY</sequence>
<keyword evidence="2" id="KW-1185">Reference proteome</keyword>
<organism evidence="1 2">
    <name type="scientific">Solanum commersonii</name>
    <name type="common">Commerson's wild potato</name>
    <name type="synonym">Commerson's nightshade</name>
    <dbReference type="NCBI Taxonomy" id="4109"/>
    <lineage>
        <taxon>Eukaryota</taxon>
        <taxon>Viridiplantae</taxon>
        <taxon>Streptophyta</taxon>
        <taxon>Embryophyta</taxon>
        <taxon>Tracheophyta</taxon>
        <taxon>Spermatophyta</taxon>
        <taxon>Magnoliopsida</taxon>
        <taxon>eudicotyledons</taxon>
        <taxon>Gunneridae</taxon>
        <taxon>Pentapetalae</taxon>
        <taxon>asterids</taxon>
        <taxon>lamiids</taxon>
        <taxon>Solanales</taxon>
        <taxon>Solanaceae</taxon>
        <taxon>Solanoideae</taxon>
        <taxon>Solaneae</taxon>
        <taxon>Solanum</taxon>
    </lineage>
</organism>
<dbReference type="Proteomes" id="UP000824120">
    <property type="component" value="Chromosome 11"/>
</dbReference>
<evidence type="ECO:0000313" key="1">
    <source>
        <dbReference type="EMBL" id="KAG5576007.1"/>
    </source>
</evidence>
<dbReference type="PANTHER" id="PTHR11017">
    <property type="entry name" value="LEUCINE-RICH REPEAT-CONTAINING PROTEIN"/>
    <property type="match status" value="1"/>
</dbReference>
<dbReference type="OrthoDB" id="1305754at2759"/>
<dbReference type="EMBL" id="JACXVP010000011">
    <property type="protein sequence ID" value="KAG5576007.1"/>
    <property type="molecule type" value="Genomic_DNA"/>
</dbReference>
<proteinExistence type="predicted"/>
<dbReference type="Gene3D" id="3.80.10.10">
    <property type="entry name" value="Ribonuclease Inhibitor"/>
    <property type="match status" value="2"/>
</dbReference>